<dbReference type="PANTHER" id="PTHR10992:SF1086">
    <property type="entry name" value="AB HYDROLASE-1 DOMAIN-CONTAINING PROTEIN"/>
    <property type="match status" value="1"/>
</dbReference>
<dbReference type="PANTHER" id="PTHR10992">
    <property type="entry name" value="METHYLESTERASE FAMILY MEMBER"/>
    <property type="match status" value="1"/>
</dbReference>
<name>A0ABV9RMZ2_9PSEU</name>
<keyword evidence="3" id="KW-1185">Reference proteome</keyword>
<dbReference type="Pfam" id="PF12697">
    <property type="entry name" value="Abhydrolase_6"/>
    <property type="match status" value="1"/>
</dbReference>
<feature type="domain" description="AB hydrolase-1" evidence="1">
    <location>
        <begin position="4"/>
        <end position="229"/>
    </location>
</feature>
<accession>A0ABV9RMZ2</accession>
<organism evidence="2 3">
    <name type="scientific">Actinomycetospora chibensis</name>
    <dbReference type="NCBI Taxonomy" id="663606"/>
    <lineage>
        <taxon>Bacteria</taxon>
        <taxon>Bacillati</taxon>
        <taxon>Actinomycetota</taxon>
        <taxon>Actinomycetes</taxon>
        <taxon>Pseudonocardiales</taxon>
        <taxon>Pseudonocardiaceae</taxon>
        <taxon>Actinomycetospora</taxon>
    </lineage>
</organism>
<gene>
    <name evidence="2" type="ORF">ACFPEL_24460</name>
</gene>
<dbReference type="InterPro" id="IPR045889">
    <property type="entry name" value="MES/HNL"/>
</dbReference>
<comment type="caution">
    <text evidence="2">The sequence shown here is derived from an EMBL/GenBank/DDBJ whole genome shotgun (WGS) entry which is preliminary data.</text>
</comment>
<dbReference type="Proteomes" id="UP001595909">
    <property type="component" value="Unassembled WGS sequence"/>
</dbReference>
<reference evidence="3" key="1">
    <citation type="journal article" date="2019" name="Int. J. Syst. Evol. Microbiol.">
        <title>The Global Catalogue of Microorganisms (GCM) 10K type strain sequencing project: providing services to taxonomists for standard genome sequencing and annotation.</title>
        <authorList>
            <consortium name="The Broad Institute Genomics Platform"/>
            <consortium name="The Broad Institute Genome Sequencing Center for Infectious Disease"/>
            <person name="Wu L."/>
            <person name="Ma J."/>
        </authorList>
    </citation>
    <scope>NUCLEOTIDE SEQUENCE [LARGE SCALE GENOMIC DNA]</scope>
    <source>
        <strain evidence="3">CCUG 50347</strain>
    </source>
</reference>
<protein>
    <submittedName>
        <fullName evidence="2">Alpha/beta fold hydrolase</fullName>
    </submittedName>
</protein>
<evidence type="ECO:0000313" key="3">
    <source>
        <dbReference type="Proteomes" id="UP001595909"/>
    </source>
</evidence>
<keyword evidence="2" id="KW-0378">Hydrolase</keyword>
<dbReference type="RefSeq" id="WP_274189521.1">
    <property type="nucleotide sequence ID" value="NZ_BAABHN010000050.1"/>
</dbReference>
<proteinExistence type="predicted"/>
<dbReference type="EMBL" id="JBHSIM010000050">
    <property type="protein sequence ID" value="MFC4835586.1"/>
    <property type="molecule type" value="Genomic_DNA"/>
</dbReference>
<evidence type="ECO:0000313" key="2">
    <source>
        <dbReference type="EMBL" id="MFC4835586.1"/>
    </source>
</evidence>
<sequence length="234" mass="25108">MTVFVLVHGGWHGGWCWRRVATRLWAAGHEVHTPTLTGVGDRAHLGTPDTGLATHVEDVLAVLEIDDLREVVLVGHSSGGAVISGVAQRASDRIAQLTYLDAFVPAPGQSVFDLLPPARRDHFRALVDDRGRIVLDPDVAMDGWGLRAEDDRAFVRARLRPHPVGGLADPLPEAPLPDLPRHFVHCAEKPAPDVFAAFGDAVGSGPRGRLDVLDAGHDAMITAPDEVAALLTRE</sequence>
<evidence type="ECO:0000259" key="1">
    <source>
        <dbReference type="Pfam" id="PF12697"/>
    </source>
</evidence>
<dbReference type="Gene3D" id="3.40.50.1820">
    <property type="entry name" value="alpha/beta hydrolase"/>
    <property type="match status" value="1"/>
</dbReference>
<dbReference type="InterPro" id="IPR029058">
    <property type="entry name" value="AB_hydrolase_fold"/>
</dbReference>
<dbReference type="SUPFAM" id="SSF53474">
    <property type="entry name" value="alpha/beta-Hydrolases"/>
    <property type="match status" value="1"/>
</dbReference>
<dbReference type="GO" id="GO:0016787">
    <property type="term" value="F:hydrolase activity"/>
    <property type="evidence" value="ECO:0007669"/>
    <property type="project" value="UniProtKB-KW"/>
</dbReference>
<dbReference type="InterPro" id="IPR000073">
    <property type="entry name" value="AB_hydrolase_1"/>
</dbReference>